<feature type="region of interest" description="Disordered" evidence="1">
    <location>
        <begin position="62"/>
        <end position="110"/>
    </location>
</feature>
<gene>
    <name evidence="2" type="ORF">V5O48_017516</name>
</gene>
<feature type="compositionally biased region" description="Low complexity" evidence="1">
    <location>
        <begin position="456"/>
        <end position="468"/>
    </location>
</feature>
<accession>A0ABR3ENX3</accession>
<organism evidence="2 3">
    <name type="scientific">Marasmius crinis-equi</name>
    <dbReference type="NCBI Taxonomy" id="585013"/>
    <lineage>
        <taxon>Eukaryota</taxon>
        <taxon>Fungi</taxon>
        <taxon>Dikarya</taxon>
        <taxon>Basidiomycota</taxon>
        <taxon>Agaricomycotina</taxon>
        <taxon>Agaricomycetes</taxon>
        <taxon>Agaricomycetidae</taxon>
        <taxon>Agaricales</taxon>
        <taxon>Marasmiineae</taxon>
        <taxon>Marasmiaceae</taxon>
        <taxon>Marasmius</taxon>
    </lineage>
</organism>
<keyword evidence="3" id="KW-1185">Reference proteome</keyword>
<dbReference type="PANTHER" id="PTHR45737:SF6">
    <property type="entry name" value="VON WILLEBRAND FACTOR A DOMAIN-CONTAINING PROTEIN 5A"/>
    <property type="match status" value="1"/>
</dbReference>
<dbReference type="EMBL" id="JBAHYK010002723">
    <property type="protein sequence ID" value="KAL0564531.1"/>
    <property type="molecule type" value="Genomic_DNA"/>
</dbReference>
<feature type="region of interest" description="Disordered" evidence="1">
    <location>
        <begin position="394"/>
        <end position="422"/>
    </location>
</feature>
<protein>
    <submittedName>
        <fullName evidence="2">Uncharacterized protein</fullName>
    </submittedName>
</protein>
<feature type="region of interest" description="Disordered" evidence="1">
    <location>
        <begin position="446"/>
        <end position="469"/>
    </location>
</feature>
<feature type="non-terminal residue" evidence="2">
    <location>
        <position position="1"/>
    </location>
</feature>
<name>A0ABR3ENX3_9AGAR</name>
<dbReference type="Proteomes" id="UP001465976">
    <property type="component" value="Unassembled WGS sequence"/>
</dbReference>
<dbReference type="PANTHER" id="PTHR45737">
    <property type="entry name" value="VON WILLEBRAND FACTOR A DOMAIN-CONTAINING PROTEIN 5A"/>
    <property type="match status" value="1"/>
</dbReference>
<feature type="compositionally biased region" description="Pro residues" evidence="1">
    <location>
        <begin position="93"/>
        <end position="107"/>
    </location>
</feature>
<proteinExistence type="predicted"/>
<sequence length="572" mass="60249">IAKAGDGFSVFVGANEPVVGKCARLVRAARTPPVRNLEVFWTGAVENESDDDFEVIDDDDTATLTDAKPSKPKPAAPISLFGNDGDAATADVGPPPKPKVELPPPPKVQQAPLGIPSLFPGTRSQMYAIITNKQSSIPSSIKVKGMVVGTGAPVELDVPVTKMARPQQQNHAILHTLAAKALITDRENKIHAFPTSISAQFANNSELRDGYLEKEIVRLGTTYGLTSRHTSFVAVDRRSGQKLDKPQERESSVEFLKGILHTGNSSALMSYGGGLMSSQQQPQVYHHQMQQAMYAPMAFATSATSSAFGGLGFPQPSASAFGSAPTGGSPASFASLSTGSSGGGGTFFGGASSRARSKRSQGRPPAPASTTQNFDPTIEDSSAGDLLDFSMEVAQPHSSPSPASSQDDLFGQFNSAPPRPARVRAMMAPPPLQMAPPPPQMAALLPQALQPPPPGASAQPSRSAAPMSDGARLASIARLQGFDGGFSLREELLRLLEVKSSVNDFKQKCVGENLDEGVAATMLALLWLEKRGGDESLDLQEKASEWLGDVLGSEAQVALTKEKVLRLGFLGK</sequence>
<reference evidence="2 3" key="1">
    <citation type="submission" date="2024-02" db="EMBL/GenBank/DDBJ databases">
        <title>A draft genome for the cacao thread blight pathogen Marasmius crinis-equi.</title>
        <authorList>
            <person name="Cohen S.P."/>
            <person name="Baruah I.K."/>
            <person name="Amoako-Attah I."/>
            <person name="Bukari Y."/>
            <person name="Meinhardt L.W."/>
            <person name="Bailey B.A."/>
        </authorList>
    </citation>
    <scope>NUCLEOTIDE SEQUENCE [LARGE SCALE GENOMIC DNA]</scope>
    <source>
        <strain evidence="2 3">GH-76</strain>
    </source>
</reference>
<evidence type="ECO:0000256" key="1">
    <source>
        <dbReference type="SAM" id="MobiDB-lite"/>
    </source>
</evidence>
<feature type="compositionally biased region" description="Low complexity" evidence="1">
    <location>
        <begin position="394"/>
        <end position="406"/>
    </location>
</feature>
<feature type="region of interest" description="Disordered" evidence="1">
    <location>
        <begin position="344"/>
        <end position="382"/>
    </location>
</feature>
<evidence type="ECO:0000313" key="2">
    <source>
        <dbReference type="EMBL" id="KAL0564531.1"/>
    </source>
</evidence>
<comment type="caution">
    <text evidence="2">The sequence shown here is derived from an EMBL/GenBank/DDBJ whole genome shotgun (WGS) entry which is preliminary data.</text>
</comment>
<evidence type="ECO:0000313" key="3">
    <source>
        <dbReference type="Proteomes" id="UP001465976"/>
    </source>
</evidence>